<organism evidence="3 4">
    <name type="scientific">Coniochaeta hoffmannii</name>
    <dbReference type="NCBI Taxonomy" id="91930"/>
    <lineage>
        <taxon>Eukaryota</taxon>
        <taxon>Fungi</taxon>
        <taxon>Dikarya</taxon>
        <taxon>Ascomycota</taxon>
        <taxon>Pezizomycotina</taxon>
        <taxon>Sordariomycetes</taxon>
        <taxon>Sordariomycetidae</taxon>
        <taxon>Coniochaetales</taxon>
        <taxon>Coniochaetaceae</taxon>
        <taxon>Coniochaeta</taxon>
    </lineage>
</organism>
<name>A0AA38S4L6_9PEZI</name>
<feature type="signal peptide" evidence="2">
    <location>
        <begin position="1"/>
        <end position="17"/>
    </location>
</feature>
<dbReference type="InterPro" id="IPR038921">
    <property type="entry name" value="YOR389W-like"/>
</dbReference>
<dbReference type="PANTHER" id="PTHR35204:SF1">
    <property type="entry name" value="ENTEROTOXIN"/>
    <property type="match status" value="1"/>
</dbReference>
<dbReference type="Proteomes" id="UP001174691">
    <property type="component" value="Unassembled WGS sequence"/>
</dbReference>
<accession>A0AA38S4L6</accession>
<reference evidence="3" key="1">
    <citation type="submission" date="2022-07" db="EMBL/GenBank/DDBJ databases">
        <title>Fungi with potential for degradation of polypropylene.</title>
        <authorList>
            <person name="Gostincar C."/>
        </authorList>
    </citation>
    <scope>NUCLEOTIDE SEQUENCE</scope>
    <source>
        <strain evidence="3">EXF-13287</strain>
    </source>
</reference>
<proteinExistence type="predicted"/>
<keyword evidence="2" id="KW-0732">Signal</keyword>
<evidence type="ECO:0000313" key="3">
    <source>
        <dbReference type="EMBL" id="KAJ9150549.1"/>
    </source>
</evidence>
<evidence type="ECO:0000256" key="2">
    <source>
        <dbReference type="SAM" id="SignalP"/>
    </source>
</evidence>
<dbReference type="AlphaFoldDB" id="A0AA38S4L6"/>
<feature type="region of interest" description="Disordered" evidence="1">
    <location>
        <begin position="139"/>
        <end position="194"/>
    </location>
</feature>
<protein>
    <submittedName>
        <fullName evidence="3">Uncharacterized protein</fullName>
    </submittedName>
</protein>
<evidence type="ECO:0000256" key="1">
    <source>
        <dbReference type="SAM" id="MobiDB-lite"/>
    </source>
</evidence>
<dbReference type="EMBL" id="JANBVN010000070">
    <property type="protein sequence ID" value="KAJ9150549.1"/>
    <property type="molecule type" value="Genomic_DNA"/>
</dbReference>
<dbReference type="PANTHER" id="PTHR35204">
    <property type="entry name" value="YALI0A21131P"/>
    <property type="match status" value="1"/>
</dbReference>
<keyword evidence="4" id="KW-1185">Reference proteome</keyword>
<evidence type="ECO:0000313" key="4">
    <source>
        <dbReference type="Proteomes" id="UP001174691"/>
    </source>
</evidence>
<feature type="compositionally biased region" description="Acidic residues" evidence="1">
    <location>
        <begin position="160"/>
        <end position="179"/>
    </location>
</feature>
<sequence>MARKCAILTLLLGFAHCNDGIVASPTGPSAPLPDVEVASRSPNAFRIFNAVHSALRQWGSSIQHNGLSFFPVTIPEGNLFYHGRHDTERPETFEWLAFEMEHASQFAQCWDFDDPSPSTSMLSQCFKLVQGLSVHGRVATADPKVRPSSGFGRHRGTTIPDDDDDDQHALTGDDDDDNLELPPSGRRPRPPKARGYLQTYRAARPLNLLYLDGMAAAKCRLGTLDSQNSILLDWTEEADPMRDEWERTEALCALARSWGGVDGFVRMEAGFEIIYCNFTRGAGLDLISTRGSPFRNETHASAGEGEGGEWFVMGVLEWMRASAARYGGFPRARAEVDFSGMVSAFMYDVNTTNPDPERQDLPRIVSTGADARHGIRDRVRESVRARKGKASSTIEWQAVVDNIVTRFAARLWFLSENPPSARPFRSQLATLLYPFLDFPDDISLDDVSEPVQRCTEIHLSPVVTAGQSSWTPEDRAIHAAIRTVSHEICSSLFAMRREIHTTNGTTSGDDDAARRVQGMARELRGRLDWTAWKECARCAEPEEMCFVAMFPAGDREDHFAPRCKRQDEIGFGYFVDVRW</sequence>
<gene>
    <name evidence="3" type="ORF">NKR19_g5266</name>
</gene>
<feature type="chain" id="PRO_5041341304" evidence="2">
    <location>
        <begin position="18"/>
        <end position="579"/>
    </location>
</feature>
<comment type="caution">
    <text evidence="3">The sequence shown here is derived from an EMBL/GenBank/DDBJ whole genome shotgun (WGS) entry which is preliminary data.</text>
</comment>